<reference evidence="6 7" key="1">
    <citation type="submission" date="2019-09" db="EMBL/GenBank/DDBJ databases">
        <title>NBRP : Genome information of microbial organism related human and environment.</title>
        <authorList>
            <person name="Hattori M."/>
            <person name="Oshima K."/>
            <person name="Inaba H."/>
            <person name="Suda W."/>
            <person name="Sakamoto M."/>
            <person name="Iino T."/>
            <person name="Kitahara M."/>
            <person name="Oshida Y."/>
            <person name="Iida T."/>
            <person name="Kudo T."/>
            <person name="Itoh T."/>
            <person name="Ohkuma M."/>
        </authorList>
    </citation>
    <scope>NUCLEOTIDE SEQUENCE [LARGE SCALE GENOMIC DNA]</scope>
    <source>
        <strain evidence="6 7">Mie-1</strain>
    </source>
</reference>
<dbReference type="EMBL" id="BKCM01000001">
    <property type="protein sequence ID" value="GEQ99497.1"/>
    <property type="molecule type" value="Genomic_DNA"/>
</dbReference>
<name>A0A5A7MUC0_9PROT</name>
<evidence type="ECO:0000313" key="6">
    <source>
        <dbReference type="EMBL" id="GEQ99497.1"/>
    </source>
</evidence>
<gene>
    <name evidence="6" type="ORF">JCM17845_01210</name>
</gene>
<dbReference type="Pfam" id="PF13103">
    <property type="entry name" value="TonB_2"/>
    <property type="match status" value="1"/>
</dbReference>
<keyword evidence="7" id="KW-1185">Reference proteome</keyword>
<comment type="caution">
    <text evidence="6">The sequence shown here is derived from an EMBL/GenBank/DDBJ whole genome shotgun (WGS) entry which is preliminary data.</text>
</comment>
<feature type="signal peptide" evidence="5">
    <location>
        <begin position="1"/>
        <end position="25"/>
    </location>
</feature>
<evidence type="ECO:0000256" key="3">
    <source>
        <dbReference type="ARBA" id="ARBA00022989"/>
    </source>
</evidence>
<evidence type="ECO:0000256" key="2">
    <source>
        <dbReference type="ARBA" id="ARBA00022692"/>
    </source>
</evidence>
<evidence type="ECO:0000256" key="5">
    <source>
        <dbReference type="SAM" id="SignalP"/>
    </source>
</evidence>
<protein>
    <recommendedName>
        <fullName evidence="8">TonB C-terminal domain-containing protein</fullName>
    </recommendedName>
</protein>
<keyword evidence="4" id="KW-0472">Membrane</keyword>
<evidence type="ECO:0000256" key="1">
    <source>
        <dbReference type="ARBA" id="ARBA00004167"/>
    </source>
</evidence>
<dbReference type="GO" id="GO:0016020">
    <property type="term" value="C:membrane"/>
    <property type="evidence" value="ECO:0007669"/>
    <property type="project" value="UniProtKB-SubCell"/>
</dbReference>
<proteinExistence type="predicted"/>
<dbReference type="NCBIfam" id="TIGR01352">
    <property type="entry name" value="tonB_Cterm"/>
    <property type="match status" value="1"/>
</dbReference>
<keyword evidence="5" id="KW-0732">Signal</keyword>
<sequence>MTIRKFVLSTAGAALALTLGVAAQAGEALDLTHWKAECSKLISWKMDYPTVSMRRSLPDAHAVVDLRINRDGEVLDWRLTRSSGVPLFDRSSERFGKTVEKLPALPAEYGADHAYVRVHLLYAETQRGINRLANTVVRMEQVADEEQNYAFGDQVADAGMMHISLIGGAS</sequence>
<evidence type="ECO:0000313" key="7">
    <source>
        <dbReference type="Proteomes" id="UP000325187"/>
    </source>
</evidence>
<dbReference type="AlphaFoldDB" id="A0A5A7MUC0"/>
<evidence type="ECO:0008006" key="8">
    <source>
        <dbReference type="Google" id="ProtNLM"/>
    </source>
</evidence>
<keyword evidence="3" id="KW-1133">Transmembrane helix</keyword>
<keyword evidence="2" id="KW-0812">Transmembrane</keyword>
<comment type="subcellular location">
    <subcellularLocation>
        <location evidence="1">Membrane</location>
        <topology evidence="1">Single-pass membrane protein</topology>
    </subcellularLocation>
</comment>
<dbReference type="InterPro" id="IPR006260">
    <property type="entry name" value="TonB/TolA_C"/>
</dbReference>
<dbReference type="RefSeq" id="WP_210432066.1">
    <property type="nucleotide sequence ID" value="NZ_BKCM01000001.1"/>
</dbReference>
<dbReference type="Gene3D" id="3.30.1150.10">
    <property type="match status" value="1"/>
</dbReference>
<dbReference type="SUPFAM" id="SSF74653">
    <property type="entry name" value="TolA/TonB C-terminal domain"/>
    <property type="match status" value="1"/>
</dbReference>
<accession>A0A5A7MUC0</accession>
<evidence type="ECO:0000256" key="4">
    <source>
        <dbReference type="ARBA" id="ARBA00023136"/>
    </source>
</evidence>
<dbReference type="Proteomes" id="UP000325187">
    <property type="component" value="Unassembled WGS sequence"/>
</dbReference>
<feature type="chain" id="PRO_5022804603" description="TonB C-terminal domain-containing protein" evidence="5">
    <location>
        <begin position="26"/>
        <end position="170"/>
    </location>
</feature>
<organism evidence="6 7">
    <name type="scientific">Iodidimonas gelatinilytica</name>
    <dbReference type="NCBI Taxonomy" id="1236966"/>
    <lineage>
        <taxon>Bacteria</taxon>
        <taxon>Pseudomonadati</taxon>
        <taxon>Pseudomonadota</taxon>
        <taxon>Alphaproteobacteria</taxon>
        <taxon>Iodidimonadales</taxon>
        <taxon>Iodidimonadaceae</taxon>
        <taxon>Iodidimonas</taxon>
    </lineage>
</organism>